<dbReference type="EMBL" id="CM046505">
    <property type="protein sequence ID" value="KAI8675008.1"/>
    <property type="molecule type" value="Genomic_DNA"/>
</dbReference>
<name>A0ACC0R449_9HYPO</name>
<protein>
    <submittedName>
        <fullName evidence="1">Uncharacterized protein</fullName>
    </submittedName>
</protein>
<organism evidence="1 2">
    <name type="scientific">Fusarium keratoplasticum</name>
    <dbReference type="NCBI Taxonomy" id="1328300"/>
    <lineage>
        <taxon>Eukaryota</taxon>
        <taxon>Fungi</taxon>
        <taxon>Dikarya</taxon>
        <taxon>Ascomycota</taxon>
        <taxon>Pezizomycotina</taxon>
        <taxon>Sordariomycetes</taxon>
        <taxon>Hypocreomycetidae</taxon>
        <taxon>Hypocreales</taxon>
        <taxon>Nectriaceae</taxon>
        <taxon>Fusarium</taxon>
        <taxon>Fusarium solani species complex</taxon>
    </lineage>
</organism>
<accession>A0ACC0R449</accession>
<evidence type="ECO:0000313" key="2">
    <source>
        <dbReference type="Proteomes" id="UP001065298"/>
    </source>
</evidence>
<comment type="caution">
    <text evidence="1">The sequence shown here is derived from an EMBL/GenBank/DDBJ whole genome shotgun (WGS) entry which is preliminary data.</text>
</comment>
<keyword evidence="2" id="KW-1185">Reference proteome</keyword>
<dbReference type="Proteomes" id="UP001065298">
    <property type="component" value="Chromosome 3"/>
</dbReference>
<gene>
    <name evidence="1" type="ORF">NCS57_00400300</name>
</gene>
<reference evidence="1" key="1">
    <citation type="submission" date="2022-06" db="EMBL/GenBank/DDBJ databases">
        <title>Fusarium solani species complex genomes reveal bases of compartmentalisation and animal pathogenesis.</title>
        <authorList>
            <person name="Tsai I.J."/>
        </authorList>
    </citation>
    <scope>NUCLEOTIDE SEQUENCE</scope>
    <source>
        <strain evidence="1">Fu6.1</strain>
    </source>
</reference>
<evidence type="ECO:0000313" key="1">
    <source>
        <dbReference type="EMBL" id="KAI8675008.1"/>
    </source>
</evidence>
<sequence>MAENTTETALDGLNATIENKAGWFSAVEYLQDLDFLLLELKLVFSAIGIIYLGAHAALRRPPSAAPAKKRKPGDKDDDERFSQGLEPSDAIMFPLMAGFVLVGLYYLIQWLQDPNILNKILRWYMSTMSIASLLSLYAHGIELLTSVVFPRYWRGRNGVLMAVDQETRSVKTCDPVGNPTAVTGTTNPFPGPLAWLAFSERARKAGWELRSLLTRHWIVKLFVHGMGKEEGKIKFAHMLALFSALVTALVYTSTTSPFLANMLGYAMCYGSFLLLSPTDFLTSTLVLVGLFFYDIFMVFFTPYMVTVATKLDVPIKLTFETADRKSILGLGDIVIPGMVMALALRFDLWRHYIHKVKYESTELKLIEKDSAGALVTRSEVKHKEVKAKYVNVKGNWGDSLWTRGPLFLSGAKQLPAELEAARFPKTYFYASIFGYFLGMLVTLAMLLVFKRGQPALLYLVPGVLGSLWLTGLVRGEIKQMWKYTEDGSLDTIDVVVDLDGEGNAIKTIGKLKDGVVDTTKKDDDKEDEKDTKDSKKDDGKGGHKVFLLSIEAEKRHRVYSEVLAKLMNVLKVQSSPDSAFSDQPKVLGDSYGCYSDPGELG</sequence>
<proteinExistence type="predicted"/>